<name>A0A1I8FFG6_9PLAT</name>
<dbReference type="Proteomes" id="UP000095280">
    <property type="component" value="Unplaced"/>
</dbReference>
<evidence type="ECO:0000313" key="1">
    <source>
        <dbReference type="Proteomes" id="UP000095280"/>
    </source>
</evidence>
<organism evidence="1 2">
    <name type="scientific">Macrostomum lignano</name>
    <dbReference type="NCBI Taxonomy" id="282301"/>
    <lineage>
        <taxon>Eukaryota</taxon>
        <taxon>Metazoa</taxon>
        <taxon>Spiralia</taxon>
        <taxon>Lophotrochozoa</taxon>
        <taxon>Platyhelminthes</taxon>
        <taxon>Rhabditophora</taxon>
        <taxon>Macrostomorpha</taxon>
        <taxon>Macrostomida</taxon>
        <taxon>Macrostomidae</taxon>
        <taxon>Macrostomum</taxon>
    </lineage>
</organism>
<dbReference type="SUPFAM" id="SSF56112">
    <property type="entry name" value="Protein kinase-like (PK-like)"/>
    <property type="match status" value="1"/>
</dbReference>
<dbReference type="AlphaFoldDB" id="A0A1I8FFG6"/>
<accession>A0A1I8FFG6</accession>
<protein>
    <submittedName>
        <fullName evidence="2">Protein kinase domain-containing protein</fullName>
    </submittedName>
</protein>
<dbReference type="Gene3D" id="1.10.510.10">
    <property type="entry name" value="Transferase(Phosphotransferase) domain 1"/>
    <property type="match status" value="1"/>
</dbReference>
<reference evidence="2" key="1">
    <citation type="submission" date="2016-11" db="UniProtKB">
        <authorList>
            <consortium name="WormBaseParasite"/>
        </authorList>
    </citation>
    <scope>IDENTIFICATION</scope>
</reference>
<evidence type="ECO:0000313" key="2">
    <source>
        <dbReference type="WBParaSite" id="maker-unitig_32769-snap-gene-0.1-mRNA-1"/>
    </source>
</evidence>
<dbReference type="InterPro" id="IPR011009">
    <property type="entry name" value="Kinase-like_dom_sf"/>
</dbReference>
<dbReference type="WBParaSite" id="maker-unitig_32769-snap-gene-0.1-mRNA-1">
    <property type="protein sequence ID" value="maker-unitig_32769-snap-gene-0.1-mRNA-1"/>
    <property type="gene ID" value="maker-unitig_32769-snap-gene-0.1"/>
</dbReference>
<sequence length="301" mass="34235">MRGASVRVMLGHYELGATLGIGTFGKVKLAVHELTVVISTPTDIFLIMEYVVWRELFDRIVKQQRLEEPEARRLFPTDYIRWYPRKLVRRARSGHLVLRPRIILLRSAAAAACRSRIRTRGPVEASNSRTYSIRHPCVPARRICLNTCSPPDTDIESSVIDKAALAEVCLERAKCTEKELIERLSCAAIRTIPWWWPITCSIDSKMSNAVRIHGQQPGEVFLRILLRRLSQRGHRSRFSYCGCSARRSLRATASGKRHPRQLCRVPSELPSAEYFSSWRPVHLKTLEPLPGQGAPGKPAHR</sequence>
<keyword evidence="1" id="KW-1185">Reference proteome</keyword>
<proteinExistence type="predicted"/>